<reference evidence="1" key="2">
    <citation type="submission" date="2022-01" db="EMBL/GenBank/DDBJ databases">
        <authorList>
            <person name="Yamashiro T."/>
            <person name="Shiraishi A."/>
            <person name="Satake H."/>
            <person name="Nakayama K."/>
        </authorList>
    </citation>
    <scope>NUCLEOTIDE SEQUENCE</scope>
</reference>
<protein>
    <submittedName>
        <fullName evidence="1">Subtilisin-like protease SBT6.1 isoform X1</fullName>
    </submittedName>
</protein>
<keyword evidence="2" id="KW-1185">Reference proteome</keyword>
<dbReference type="SUPFAM" id="SSF52743">
    <property type="entry name" value="Subtilisin-like"/>
    <property type="match status" value="1"/>
</dbReference>
<dbReference type="Proteomes" id="UP001151760">
    <property type="component" value="Unassembled WGS sequence"/>
</dbReference>
<comment type="caution">
    <text evidence="1">The sequence shown here is derived from an EMBL/GenBank/DDBJ whole genome shotgun (WGS) entry which is preliminary data.</text>
</comment>
<accession>A0ABQ5E7W1</accession>
<gene>
    <name evidence="1" type="ORF">Tco_0955669</name>
</gene>
<dbReference type="InterPro" id="IPR036852">
    <property type="entry name" value="Peptidase_S8/S53_dom_sf"/>
</dbReference>
<sequence>MANDVIVLFGGTWMTTMPEHSNMEQVDSLKELCIPWVMCKQDDPLDPIVLVRVEVEIQDGYLMTKEKERKEQKLRALAQKARSKRVGPSGIVGAGADTLNDNLGHDTFVAGVIAVEDAKFLGFATDTEIYVFRVWLQMH</sequence>
<organism evidence="1 2">
    <name type="scientific">Tanacetum coccineum</name>
    <dbReference type="NCBI Taxonomy" id="301880"/>
    <lineage>
        <taxon>Eukaryota</taxon>
        <taxon>Viridiplantae</taxon>
        <taxon>Streptophyta</taxon>
        <taxon>Embryophyta</taxon>
        <taxon>Tracheophyta</taxon>
        <taxon>Spermatophyta</taxon>
        <taxon>Magnoliopsida</taxon>
        <taxon>eudicotyledons</taxon>
        <taxon>Gunneridae</taxon>
        <taxon>Pentapetalae</taxon>
        <taxon>asterids</taxon>
        <taxon>campanulids</taxon>
        <taxon>Asterales</taxon>
        <taxon>Asteraceae</taxon>
        <taxon>Asteroideae</taxon>
        <taxon>Anthemideae</taxon>
        <taxon>Anthemidinae</taxon>
        <taxon>Tanacetum</taxon>
    </lineage>
</organism>
<feature type="non-terminal residue" evidence="1">
    <location>
        <position position="139"/>
    </location>
</feature>
<evidence type="ECO:0000313" key="2">
    <source>
        <dbReference type="Proteomes" id="UP001151760"/>
    </source>
</evidence>
<dbReference type="EMBL" id="BQNB010016028">
    <property type="protein sequence ID" value="GJT46954.1"/>
    <property type="molecule type" value="Genomic_DNA"/>
</dbReference>
<name>A0ABQ5E7W1_9ASTR</name>
<evidence type="ECO:0000313" key="1">
    <source>
        <dbReference type="EMBL" id="GJT46954.1"/>
    </source>
</evidence>
<proteinExistence type="predicted"/>
<reference evidence="1" key="1">
    <citation type="journal article" date="2022" name="Int. J. Mol. Sci.">
        <title>Draft Genome of Tanacetum Coccineum: Genomic Comparison of Closely Related Tanacetum-Family Plants.</title>
        <authorList>
            <person name="Yamashiro T."/>
            <person name="Shiraishi A."/>
            <person name="Nakayama K."/>
            <person name="Satake H."/>
        </authorList>
    </citation>
    <scope>NUCLEOTIDE SEQUENCE</scope>
</reference>